<proteinExistence type="predicted"/>
<dbReference type="GO" id="GO:0004523">
    <property type="term" value="F:RNA-DNA hybrid ribonuclease activity"/>
    <property type="evidence" value="ECO:0007669"/>
    <property type="project" value="InterPro"/>
</dbReference>
<dbReference type="InterPro" id="IPR002156">
    <property type="entry name" value="RNaseH_domain"/>
</dbReference>
<dbReference type="Gene3D" id="3.30.420.10">
    <property type="entry name" value="Ribonuclease H-like superfamily/Ribonuclease H"/>
    <property type="match status" value="1"/>
</dbReference>
<dbReference type="EMBL" id="JXTB01000317">
    <property type="protein sequence ID" value="PON46156.1"/>
    <property type="molecule type" value="Genomic_DNA"/>
</dbReference>
<name>A0A2P5BBK1_PARAD</name>
<accession>A0A2P5BBK1</accession>
<evidence type="ECO:0000313" key="2">
    <source>
        <dbReference type="EMBL" id="PON46156.1"/>
    </source>
</evidence>
<comment type="caution">
    <text evidence="2">The sequence shown here is derived from an EMBL/GenBank/DDBJ whole genome shotgun (WGS) entry which is preliminary data.</text>
</comment>
<dbReference type="InterPro" id="IPR044730">
    <property type="entry name" value="RNase_H-like_dom_plant"/>
</dbReference>
<dbReference type="InterPro" id="IPR036397">
    <property type="entry name" value="RNaseH_sf"/>
</dbReference>
<feature type="non-terminal residue" evidence="2">
    <location>
        <position position="1"/>
    </location>
</feature>
<dbReference type="Pfam" id="PF13456">
    <property type="entry name" value="RVT_3"/>
    <property type="match status" value="1"/>
</dbReference>
<feature type="domain" description="RNase H type-1" evidence="1">
    <location>
        <begin position="98"/>
        <end position="205"/>
    </location>
</feature>
<protein>
    <recommendedName>
        <fullName evidence="1">RNase H type-1 domain-containing protein</fullName>
    </recommendedName>
</protein>
<evidence type="ECO:0000259" key="1">
    <source>
        <dbReference type="Pfam" id="PF13456"/>
    </source>
</evidence>
<dbReference type="Proteomes" id="UP000237105">
    <property type="component" value="Unassembled WGS sequence"/>
</dbReference>
<dbReference type="PANTHER" id="PTHR47723">
    <property type="entry name" value="OS05G0353850 PROTEIN"/>
    <property type="match status" value="1"/>
</dbReference>
<reference evidence="3" key="1">
    <citation type="submission" date="2016-06" db="EMBL/GenBank/DDBJ databases">
        <title>Parallel loss of symbiosis genes in relatives of nitrogen-fixing non-legume Parasponia.</title>
        <authorList>
            <person name="Van Velzen R."/>
            <person name="Holmer R."/>
            <person name="Bu F."/>
            <person name="Rutten L."/>
            <person name="Van Zeijl A."/>
            <person name="Liu W."/>
            <person name="Santuari L."/>
            <person name="Cao Q."/>
            <person name="Sharma T."/>
            <person name="Shen D."/>
            <person name="Roswanjaya Y."/>
            <person name="Wardhani T."/>
            <person name="Kalhor M.S."/>
            <person name="Jansen J."/>
            <person name="Van den Hoogen J."/>
            <person name="Gungor B."/>
            <person name="Hartog M."/>
            <person name="Hontelez J."/>
            <person name="Verver J."/>
            <person name="Yang W.-C."/>
            <person name="Schijlen E."/>
            <person name="Repin R."/>
            <person name="Schilthuizen M."/>
            <person name="Schranz E."/>
            <person name="Heidstra R."/>
            <person name="Miyata K."/>
            <person name="Fedorova E."/>
            <person name="Kohlen W."/>
            <person name="Bisseling T."/>
            <person name="Smit S."/>
            <person name="Geurts R."/>
        </authorList>
    </citation>
    <scope>NUCLEOTIDE SEQUENCE [LARGE SCALE GENOMIC DNA]</scope>
    <source>
        <strain evidence="3">cv. WU1-14</strain>
    </source>
</reference>
<dbReference type="OrthoDB" id="1166005at2759"/>
<keyword evidence="3" id="KW-1185">Reference proteome</keyword>
<dbReference type="GO" id="GO:0003676">
    <property type="term" value="F:nucleic acid binding"/>
    <property type="evidence" value="ECO:0007669"/>
    <property type="project" value="InterPro"/>
</dbReference>
<sequence length="231" mass="26018">KVEGPLESQYPLENQNISLESFRCHYTKCCDSAPQRNPGFTDESAVRLLHEFQHARSKVDYVLPKNCPVREKWKCLPAGQFKLSIETAIDPRFNSIDIGRVLKDNSGNVIHALSKCLCLIPSPYIAELLAMKELLSCCKDWCYVAHTLESDCLYAVMVVNTKFGLLTKDILMGDIQSLFLDCQVGSRSFVARESNTVADTLAKLCFKDDFLFFGFDDILRCITHCVTSDLG</sequence>
<dbReference type="CDD" id="cd06222">
    <property type="entry name" value="RNase_H_like"/>
    <property type="match status" value="1"/>
</dbReference>
<evidence type="ECO:0000313" key="3">
    <source>
        <dbReference type="Proteomes" id="UP000237105"/>
    </source>
</evidence>
<dbReference type="InterPro" id="IPR053151">
    <property type="entry name" value="RNase_H-like"/>
</dbReference>
<dbReference type="AlphaFoldDB" id="A0A2P5BBK1"/>
<gene>
    <name evidence="2" type="ORF">PanWU01x14_253790</name>
</gene>
<dbReference type="PANTHER" id="PTHR47723:SF19">
    <property type="entry name" value="POLYNUCLEOTIDYL TRANSFERASE, RIBONUCLEASE H-LIKE SUPERFAMILY PROTEIN"/>
    <property type="match status" value="1"/>
</dbReference>
<organism evidence="2 3">
    <name type="scientific">Parasponia andersonii</name>
    <name type="common">Sponia andersonii</name>
    <dbReference type="NCBI Taxonomy" id="3476"/>
    <lineage>
        <taxon>Eukaryota</taxon>
        <taxon>Viridiplantae</taxon>
        <taxon>Streptophyta</taxon>
        <taxon>Embryophyta</taxon>
        <taxon>Tracheophyta</taxon>
        <taxon>Spermatophyta</taxon>
        <taxon>Magnoliopsida</taxon>
        <taxon>eudicotyledons</taxon>
        <taxon>Gunneridae</taxon>
        <taxon>Pentapetalae</taxon>
        <taxon>rosids</taxon>
        <taxon>fabids</taxon>
        <taxon>Rosales</taxon>
        <taxon>Cannabaceae</taxon>
        <taxon>Parasponia</taxon>
    </lineage>
</organism>